<protein>
    <submittedName>
        <fullName evidence="1">Uncharacterized protein</fullName>
    </submittedName>
</protein>
<evidence type="ECO:0000313" key="2">
    <source>
        <dbReference type="Proteomes" id="UP000244005"/>
    </source>
</evidence>
<organism evidence="1 2">
    <name type="scientific">Marchantia polymorpha</name>
    <name type="common">Common liverwort</name>
    <name type="synonym">Marchantia aquatica</name>
    <dbReference type="NCBI Taxonomy" id="3197"/>
    <lineage>
        <taxon>Eukaryota</taxon>
        <taxon>Viridiplantae</taxon>
        <taxon>Streptophyta</taxon>
        <taxon>Embryophyta</taxon>
        <taxon>Marchantiophyta</taxon>
        <taxon>Marchantiopsida</taxon>
        <taxon>Marchantiidae</taxon>
        <taxon>Marchantiales</taxon>
        <taxon>Marchantiaceae</taxon>
        <taxon>Marchantia</taxon>
    </lineage>
</organism>
<reference evidence="2" key="1">
    <citation type="journal article" date="2017" name="Cell">
        <title>Insights into land plant evolution garnered from the Marchantia polymorpha genome.</title>
        <authorList>
            <person name="Bowman J.L."/>
            <person name="Kohchi T."/>
            <person name="Yamato K.T."/>
            <person name="Jenkins J."/>
            <person name="Shu S."/>
            <person name="Ishizaki K."/>
            <person name="Yamaoka S."/>
            <person name="Nishihama R."/>
            <person name="Nakamura Y."/>
            <person name="Berger F."/>
            <person name="Adam C."/>
            <person name="Aki S.S."/>
            <person name="Althoff F."/>
            <person name="Araki T."/>
            <person name="Arteaga-Vazquez M.A."/>
            <person name="Balasubrmanian S."/>
            <person name="Barry K."/>
            <person name="Bauer D."/>
            <person name="Boehm C.R."/>
            <person name="Briginshaw L."/>
            <person name="Caballero-Perez J."/>
            <person name="Catarino B."/>
            <person name="Chen F."/>
            <person name="Chiyoda S."/>
            <person name="Chovatia M."/>
            <person name="Davies K.M."/>
            <person name="Delmans M."/>
            <person name="Demura T."/>
            <person name="Dierschke T."/>
            <person name="Dolan L."/>
            <person name="Dorantes-Acosta A.E."/>
            <person name="Eklund D.M."/>
            <person name="Florent S.N."/>
            <person name="Flores-Sandoval E."/>
            <person name="Fujiyama A."/>
            <person name="Fukuzawa H."/>
            <person name="Galik B."/>
            <person name="Grimanelli D."/>
            <person name="Grimwood J."/>
            <person name="Grossniklaus U."/>
            <person name="Hamada T."/>
            <person name="Haseloff J."/>
            <person name="Hetherington A.J."/>
            <person name="Higo A."/>
            <person name="Hirakawa Y."/>
            <person name="Hundley H.N."/>
            <person name="Ikeda Y."/>
            <person name="Inoue K."/>
            <person name="Inoue S.I."/>
            <person name="Ishida S."/>
            <person name="Jia Q."/>
            <person name="Kakita M."/>
            <person name="Kanazawa T."/>
            <person name="Kawai Y."/>
            <person name="Kawashima T."/>
            <person name="Kennedy M."/>
            <person name="Kinose K."/>
            <person name="Kinoshita T."/>
            <person name="Kohara Y."/>
            <person name="Koide E."/>
            <person name="Komatsu K."/>
            <person name="Kopischke S."/>
            <person name="Kubo M."/>
            <person name="Kyozuka J."/>
            <person name="Lagercrantz U."/>
            <person name="Lin S.S."/>
            <person name="Lindquist E."/>
            <person name="Lipzen A.M."/>
            <person name="Lu C.W."/>
            <person name="De Luna E."/>
            <person name="Martienssen R.A."/>
            <person name="Minamino N."/>
            <person name="Mizutani M."/>
            <person name="Mizutani M."/>
            <person name="Mochizuki N."/>
            <person name="Monte I."/>
            <person name="Mosher R."/>
            <person name="Nagasaki H."/>
            <person name="Nakagami H."/>
            <person name="Naramoto S."/>
            <person name="Nishitani K."/>
            <person name="Ohtani M."/>
            <person name="Okamoto T."/>
            <person name="Okumura M."/>
            <person name="Phillips J."/>
            <person name="Pollak B."/>
            <person name="Reinders A."/>
            <person name="Rovekamp M."/>
            <person name="Sano R."/>
            <person name="Sawa S."/>
            <person name="Schmid M.W."/>
            <person name="Shirakawa M."/>
            <person name="Solano R."/>
            <person name="Spunde A."/>
            <person name="Suetsugu N."/>
            <person name="Sugano S."/>
            <person name="Sugiyama A."/>
            <person name="Sun R."/>
            <person name="Suzuki Y."/>
            <person name="Takenaka M."/>
            <person name="Takezawa D."/>
            <person name="Tomogane H."/>
            <person name="Tsuzuki M."/>
            <person name="Ueda T."/>
            <person name="Umeda M."/>
            <person name="Ward J.M."/>
            <person name="Watanabe Y."/>
            <person name="Yazaki K."/>
            <person name="Yokoyama R."/>
            <person name="Yoshitake Y."/>
            <person name="Yotsui I."/>
            <person name="Zachgo S."/>
            <person name="Schmutz J."/>
        </authorList>
    </citation>
    <scope>NUCLEOTIDE SEQUENCE [LARGE SCALE GENOMIC DNA]</scope>
    <source>
        <strain evidence="2">Tak-1</strain>
    </source>
</reference>
<proteinExistence type="predicted"/>
<evidence type="ECO:0000313" key="1">
    <source>
        <dbReference type="EMBL" id="PTQ34178.1"/>
    </source>
</evidence>
<keyword evidence="2" id="KW-1185">Reference proteome</keyword>
<dbReference type="Gramene" id="Mp2g15310.1">
    <property type="protein sequence ID" value="Mp2g15310.1.cds1"/>
    <property type="gene ID" value="Mp2g15310"/>
</dbReference>
<name>A0A2R6WJY9_MARPO</name>
<sequence>MAVTDLWAPLVRLDIWADAIVDEEGAKHVKSLHCFRMESRMTMPVPNIPFWRNFQLCCIVHGLVKEKFIMTEQRDSNHLRTIGD</sequence>
<dbReference type="AlphaFoldDB" id="A0A2R6WJY9"/>
<gene>
    <name evidence="1" type="ORF">MARPO_0082s0029</name>
</gene>
<accession>A0A2R6WJY9</accession>
<dbReference type="Proteomes" id="UP000244005">
    <property type="component" value="Unassembled WGS sequence"/>
</dbReference>
<dbReference type="EMBL" id="KZ772754">
    <property type="protein sequence ID" value="PTQ34178.1"/>
    <property type="molecule type" value="Genomic_DNA"/>
</dbReference>